<organism evidence="5 6">
    <name type="scientific">Colwellia psychrerythraea (strain 34H / ATCC BAA-681)</name>
    <name type="common">Vibrio psychroerythus</name>
    <dbReference type="NCBI Taxonomy" id="167879"/>
    <lineage>
        <taxon>Bacteria</taxon>
        <taxon>Pseudomonadati</taxon>
        <taxon>Pseudomonadota</taxon>
        <taxon>Gammaproteobacteria</taxon>
        <taxon>Alteromonadales</taxon>
        <taxon>Colwelliaceae</taxon>
        <taxon>Colwellia</taxon>
    </lineage>
</organism>
<gene>
    <name evidence="5" type="ordered locus">CPS_3430</name>
</gene>
<keyword evidence="2" id="KW-0604">Photosystem II</keyword>
<keyword evidence="3" id="KW-0175">Coiled coil</keyword>
<evidence type="ECO:0000256" key="1">
    <source>
        <dbReference type="ARBA" id="ARBA00022531"/>
    </source>
</evidence>
<dbReference type="HOGENOM" id="CLU_063224_1_0_6"/>
<name>Q47YL5_COLP3</name>
<dbReference type="Pfam" id="PF14870">
    <property type="entry name" value="PSII_BNR"/>
    <property type="match status" value="1"/>
</dbReference>
<dbReference type="AlphaFoldDB" id="Q47YL5"/>
<evidence type="ECO:0000313" key="5">
    <source>
        <dbReference type="EMBL" id="AAZ25369.1"/>
    </source>
</evidence>
<dbReference type="SUPFAM" id="SSF110296">
    <property type="entry name" value="Oligoxyloglucan reducing end-specific cellobiohydrolase"/>
    <property type="match status" value="1"/>
</dbReference>
<evidence type="ECO:0000256" key="3">
    <source>
        <dbReference type="SAM" id="Coils"/>
    </source>
</evidence>
<dbReference type="InterPro" id="IPR028203">
    <property type="entry name" value="PSII_CF48-like_dom"/>
</dbReference>
<dbReference type="EMBL" id="CP000083">
    <property type="protein sequence ID" value="AAZ25369.1"/>
    <property type="molecule type" value="Genomic_DNA"/>
</dbReference>
<dbReference type="Gene3D" id="2.130.10.10">
    <property type="entry name" value="YVTN repeat-like/Quinoprotein amine dehydrogenase"/>
    <property type="match status" value="1"/>
</dbReference>
<protein>
    <submittedName>
        <fullName evidence="5">BNR repeat protein</fullName>
    </submittedName>
</protein>
<dbReference type="InterPro" id="IPR015943">
    <property type="entry name" value="WD40/YVTN_repeat-like_dom_sf"/>
</dbReference>
<keyword evidence="1" id="KW-0602">Photosynthesis</keyword>
<feature type="domain" description="Photosynthesis system II assembly factor Ycf48/Hcf136-like" evidence="4">
    <location>
        <begin position="184"/>
        <end position="265"/>
    </location>
</feature>
<dbReference type="KEGG" id="cps:CPS_3430"/>
<evidence type="ECO:0000256" key="2">
    <source>
        <dbReference type="ARBA" id="ARBA00023276"/>
    </source>
</evidence>
<dbReference type="PANTHER" id="PTHR47199">
    <property type="entry name" value="PHOTOSYSTEM II STABILITY/ASSEMBLY FACTOR HCF136, CHLOROPLASTIC"/>
    <property type="match status" value="1"/>
</dbReference>
<dbReference type="RefSeq" id="WP_011044191.1">
    <property type="nucleotide sequence ID" value="NC_003910.7"/>
</dbReference>
<proteinExistence type="predicted"/>
<accession>Q47YL5</accession>
<dbReference type="GO" id="GO:0009523">
    <property type="term" value="C:photosystem II"/>
    <property type="evidence" value="ECO:0007669"/>
    <property type="project" value="UniProtKB-KW"/>
</dbReference>
<dbReference type="PANTHER" id="PTHR47199:SF2">
    <property type="entry name" value="PHOTOSYSTEM II STABILITY_ASSEMBLY FACTOR HCF136, CHLOROPLASTIC"/>
    <property type="match status" value="1"/>
</dbReference>
<dbReference type="CDD" id="cd15482">
    <property type="entry name" value="Sialidase_non-viral"/>
    <property type="match status" value="1"/>
</dbReference>
<dbReference type="Proteomes" id="UP000000547">
    <property type="component" value="Chromosome"/>
</dbReference>
<evidence type="ECO:0000259" key="4">
    <source>
        <dbReference type="Pfam" id="PF14870"/>
    </source>
</evidence>
<dbReference type="GO" id="GO:0015979">
    <property type="term" value="P:photosynthesis"/>
    <property type="evidence" value="ECO:0007669"/>
    <property type="project" value="UniProtKB-KW"/>
</dbReference>
<feature type="coiled-coil region" evidence="3">
    <location>
        <begin position="126"/>
        <end position="153"/>
    </location>
</feature>
<reference evidence="5" key="1">
    <citation type="journal article" date="2005" name="Proc. Natl. Acad. Sci. U.S.A.">
        <title>The psychrophilic lifestyle as revealed by the genome sequence of Colwellia psychrerythraea 34H through genomic and proteomic analyses.</title>
        <authorList>
            <person name="Methe B.A."/>
            <person name="Nelson K.E."/>
            <person name="Deming J.W."/>
            <person name="Momen B."/>
            <person name="Melamud E."/>
            <person name="Zhang X."/>
            <person name="Moult J."/>
            <person name="Madupu R."/>
            <person name="Nelson W.C."/>
            <person name="Dodson R.J."/>
            <person name="Brinkac L.M."/>
            <person name="Daugherty S.C."/>
            <person name="Durkin A.S."/>
            <person name="DeBoy R.T."/>
            <person name="Kolonay J.F."/>
            <person name="Sullivan S.A."/>
            <person name="Zhou L."/>
            <person name="Davidsen T.M."/>
            <person name="Wu M."/>
            <person name="Huston A.L."/>
            <person name="Lewis M."/>
            <person name="Weaver B."/>
            <person name="Weidman J.F."/>
            <person name="Khouri H."/>
            <person name="Utterback T.R."/>
            <person name="Feldblyum T.V."/>
            <person name="Fraser C.M."/>
        </authorList>
    </citation>
    <scope>NUCLEOTIDE SEQUENCE [LARGE SCALE GENOMIC DNA]</scope>
    <source>
        <strain evidence="5">34H</strain>
    </source>
</reference>
<dbReference type="STRING" id="167879.CPS_3430"/>
<sequence>MRIPYIDCGMNSLFFITLLGSFFTVAQANSSSDLLELPATNSALAIKSVLMAMTPNNDAILVVGERGHIINWQNDDNWQQLQSPVSVAITDVTILSDGSKVAVGHDGVILKVDSNSTTWRKVFTGKEITQFQIAQLKQQYQSLEQVILQTQDEDELEELTYQLDDLTFAIEDNQLELKSGPNKPLLSVTSTSNDTLFASGAYGILLSSKDKGETWQLVSNHLDNPDRFHLNTVIATADDQLYIVGENGMGFHSTDVGQTWSVMTLPYSGSLFGILANTVKTHTISTDDINSTKNKTQLVAFGLQGNIMVSLDGGGNWQHIKLPRSTSLLGGNFSKQGKVYLVGHGGVIVSFYPENLSTLTIKKHPSGAALSSVLVKDNSLILAGQFGISQWPIEAEE</sequence>
<evidence type="ECO:0000313" key="6">
    <source>
        <dbReference type="Proteomes" id="UP000000547"/>
    </source>
</evidence>